<evidence type="ECO:0000313" key="2">
    <source>
        <dbReference type="Proteomes" id="UP000309997"/>
    </source>
</evidence>
<name>A0ACC4CAG1_POPAL</name>
<protein>
    <submittedName>
        <fullName evidence="1">Uncharacterized protein</fullName>
    </submittedName>
</protein>
<organism evidence="1 2">
    <name type="scientific">Populus alba</name>
    <name type="common">White poplar</name>
    <dbReference type="NCBI Taxonomy" id="43335"/>
    <lineage>
        <taxon>Eukaryota</taxon>
        <taxon>Viridiplantae</taxon>
        <taxon>Streptophyta</taxon>
        <taxon>Embryophyta</taxon>
        <taxon>Tracheophyta</taxon>
        <taxon>Spermatophyta</taxon>
        <taxon>Magnoliopsida</taxon>
        <taxon>eudicotyledons</taxon>
        <taxon>Gunneridae</taxon>
        <taxon>Pentapetalae</taxon>
        <taxon>rosids</taxon>
        <taxon>fabids</taxon>
        <taxon>Malpighiales</taxon>
        <taxon>Salicaceae</taxon>
        <taxon>Saliceae</taxon>
        <taxon>Populus</taxon>
    </lineage>
</organism>
<proteinExistence type="predicted"/>
<keyword evidence="2" id="KW-1185">Reference proteome</keyword>
<sequence>MQNQNVTRQTRQLESELGGEDCPSTVDSRVSHSNMSIYGQDLMPIHPANFALMNPTPMGPLEATKYVNHFIIVPQATQQTNYRVSEKRKSGGDDTSIMKGERKANMAGGKTPLNVGQSIVFSRPDLTDFPVSTMLVNNVVDSLARTLNHRSTPARTSGSVMLATIGTVNAPIM</sequence>
<accession>A0ACC4CAG1</accession>
<comment type="caution">
    <text evidence="1">The sequence shown here is derived from an EMBL/GenBank/DDBJ whole genome shotgun (WGS) entry which is preliminary data.</text>
</comment>
<evidence type="ECO:0000313" key="1">
    <source>
        <dbReference type="EMBL" id="KAL3592094.1"/>
    </source>
</evidence>
<gene>
    <name evidence="1" type="ORF">D5086_010734</name>
</gene>
<dbReference type="Proteomes" id="UP000309997">
    <property type="component" value="Unassembled WGS sequence"/>
</dbReference>
<dbReference type="EMBL" id="RCHU02000005">
    <property type="protein sequence ID" value="KAL3592094.1"/>
    <property type="molecule type" value="Genomic_DNA"/>
</dbReference>
<reference evidence="1 2" key="1">
    <citation type="journal article" date="2024" name="Plant Biotechnol. J.">
        <title>Genome and CRISPR/Cas9 system of a widespread forest tree (Populus alba) in the world.</title>
        <authorList>
            <person name="Liu Y.J."/>
            <person name="Jiang P.F."/>
            <person name="Han X.M."/>
            <person name="Li X.Y."/>
            <person name="Wang H.M."/>
            <person name="Wang Y.J."/>
            <person name="Wang X.X."/>
            <person name="Zeng Q.Y."/>
        </authorList>
    </citation>
    <scope>NUCLEOTIDE SEQUENCE [LARGE SCALE GENOMIC DNA]</scope>
    <source>
        <strain evidence="2">cv. PAL-ZL1</strain>
    </source>
</reference>